<reference evidence="1 2" key="1">
    <citation type="submission" date="2019-09" db="EMBL/GenBank/DDBJ databases">
        <title>Hydrogenophaga aromatica sp. nov., isolated from a para-xylene-degrading enrichment culture.</title>
        <authorList>
            <person name="Tancsics A."/>
            <person name="Banerjee S."/>
        </authorList>
    </citation>
    <scope>NUCLEOTIDE SEQUENCE [LARGE SCALE GENOMIC DNA]</scope>
    <source>
        <strain evidence="1 2">D2P1</strain>
    </source>
</reference>
<sequence>MKSEYEGGLRRRAQDCLICGLLAATPSAFAQQALPDPSVGLRRQQDNEAARRALVPQLYALVDPSSNALASSLISANGMNIKLLNGLLNSHTLSARLAIYVGSITDVLCRMQGKSIDLLASGGINSNDVSFRCV</sequence>
<name>A0A7Y8H1E9_9BURK</name>
<accession>A0A7Y8H1E9</accession>
<comment type="caution">
    <text evidence="1">The sequence shown here is derived from an EMBL/GenBank/DDBJ whole genome shotgun (WGS) entry which is preliminary data.</text>
</comment>
<gene>
    <name evidence="1" type="ORF">F3K02_21665</name>
</gene>
<dbReference type="AlphaFoldDB" id="A0A7Y8H1E9"/>
<evidence type="ECO:0000313" key="1">
    <source>
        <dbReference type="EMBL" id="NWF47837.1"/>
    </source>
</evidence>
<dbReference type="RefSeq" id="WP_177137832.1">
    <property type="nucleotide sequence ID" value="NZ_VYGV01000024.1"/>
</dbReference>
<protein>
    <submittedName>
        <fullName evidence="1">Uncharacterized protein</fullName>
    </submittedName>
</protein>
<evidence type="ECO:0000313" key="2">
    <source>
        <dbReference type="Proteomes" id="UP000545507"/>
    </source>
</evidence>
<dbReference type="EMBL" id="VYGV01000024">
    <property type="protein sequence ID" value="NWF47837.1"/>
    <property type="molecule type" value="Genomic_DNA"/>
</dbReference>
<keyword evidence="2" id="KW-1185">Reference proteome</keyword>
<organism evidence="1 2">
    <name type="scientific">Hydrogenophaga aromaticivorans</name>
    <dbReference type="NCBI Taxonomy" id="2610898"/>
    <lineage>
        <taxon>Bacteria</taxon>
        <taxon>Pseudomonadati</taxon>
        <taxon>Pseudomonadota</taxon>
        <taxon>Betaproteobacteria</taxon>
        <taxon>Burkholderiales</taxon>
        <taxon>Comamonadaceae</taxon>
        <taxon>Hydrogenophaga</taxon>
    </lineage>
</organism>
<proteinExistence type="predicted"/>
<dbReference type="Proteomes" id="UP000545507">
    <property type="component" value="Unassembled WGS sequence"/>
</dbReference>